<protein>
    <submittedName>
        <fullName evidence="1">Uncharacterized protein</fullName>
    </submittedName>
</protein>
<evidence type="ECO:0000313" key="1">
    <source>
        <dbReference type="EMBL" id="KAI4305413.1"/>
    </source>
</evidence>
<proteinExistence type="predicted"/>
<organism evidence="1 2">
    <name type="scientific">Bauhinia variegata</name>
    <name type="common">Purple orchid tree</name>
    <name type="synonym">Phanera variegata</name>
    <dbReference type="NCBI Taxonomy" id="167791"/>
    <lineage>
        <taxon>Eukaryota</taxon>
        <taxon>Viridiplantae</taxon>
        <taxon>Streptophyta</taxon>
        <taxon>Embryophyta</taxon>
        <taxon>Tracheophyta</taxon>
        <taxon>Spermatophyta</taxon>
        <taxon>Magnoliopsida</taxon>
        <taxon>eudicotyledons</taxon>
        <taxon>Gunneridae</taxon>
        <taxon>Pentapetalae</taxon>
        <taxon>rosids</taxon>
        <taxon>fabids</taxon>
        <taxon>Fabales</taxon>
        <taxon>Fabaceae</taxon>
        <taxon>Cercidoideae</taxon>
        <taxon>Cercideae</taxon>
        <taxon>Bauhiniinae</taxon>
        <taxon>Bauhinia</taxon>
    </lineage>
</organism>
<dbReference type="EMBL" id="CM039437">
    <property type="protein sequence ID" value="KAI4305413.1"/>
    <property type="molecule type" value="Genomic_DNA"/>
</dbReference>
<evidence type="ECO:0000313" key="2">
    <source>
        <dbReference type="Proteomes" id="UP000828941"/>
    </source>
</evidence>
<keyword evidence="2" id="KW-1185">Reference proteome</keyword>
<reference evidence="1 2" key="1">
    <citation type="journal article" date="2022" name="DNA Res.">
        <title>Chromosomal-level genome assembly of the orchid tree Bauhinia variegata (Leguminosae; Cercidoideae) supports the allotetraploid origin hypothesis of Bauhinia.</title>
        <authorList>
            <person name="Zhong Y."/>
            <person name="Chen Y."/>
            <person name="Zheng D."/>
            <person name="Pang J."/>
            <person name="Liu Y."/>
            <person name="Luo S."/>
            <person name="Meng S."/>
            <person name="Qian L."/>
            <person name="Wei D."/>
            <person name="Dai S."/>
            <person name="Zhou R."/>
        </authorList>
    </citation>
    <scope>NUCLEOTIDE SEQUENCE [LARGE SCALE GENOMIC DNA]</scope>
    <source>
        <strain evidence="1">BV-YZ2020</strain>
    </source>
</reference>
<accession>A0ACB9L8K0</accession>
<name>A0ACB9L8K0_BAUVA</name>
<dbReference type="Proteomes" id="UP000828941">
    <property type="component" value="Chromosome 12"/>
</dbReference>
<gene>
    <name evidence="1" type="ORF">L6164_028781</name>
</gene>
<comment type="caution">
    <text evidence="1">The sequence shown here is derived from an EMBL/GenBank/DDBJ whole genome shotgun (WGS) entry which is preliminary data.</text>
</comment>
<sequence length="94" mass="10534">MLITALSPGESCFDIAWPSNTSYAFNSYYQQHDQQLGSCDFGGLALITSLDPSMNQCRFLIQIRTSGSESYRASNFLWIFLLVATFLAFLCNLT</sequence>